<dbReference type="InterPro" id="IPR024567">
    <property type="entry name" value="RNase_HII/HIII_dom"/>
</dbReference>
<evidence type="ECO:0000256" key="5">
    <source>
        <dbReference type="ARBA" id="ARBA00007383"/>
    </source>
</evidence>
<evidence type="ECO:0000256" key="9">
    <source>
        <dbReference type="ARBA" id="ARBA00022722"/>
    </source>
</evidence>
<evidence type="ECO:0000256" key="12">
    <source>
        <dbReference type="ARBA" id="ARBA00022801"/>
    </source>
</evidence>
<dbReference type="GO" id="GO:0004523">
    <property type="term" value="F:RNA-DNA hybrid ribonuclease activity"/>
    <property type="evidence" value="ECO:0007669"/>
    <property type="project" value="UniProtKB-UniRule"/>
</dbReference>
<keyword evidence="12 14" id="KW-0378">Hydrolase</keyword>
<sequence>MAQVRTVKEIKEALQKIETLEQLYAHPSMRDTRKGVQRAFSSRIKQLEKVKALQQSYQAMCQFEEAILNQDPQALICGIDEVGRGPLAGPVVASAVILQAQHQFIGINDSKQLSSAKRIALDAQLKAHVLDWQIGMASPEEIDTFNIYEATKLAMYRAVQKLRLKPTHYLIDAMTLEGLNAPQQAIIKGDAKSVSIAAASIIAKVYRDQLMVDYDQQYPGYDFSQNAGYGTKNHLEGLKIHGITPIHRRSFEPIKSMCTRESD</sequence>
<evidence type="ECO:0000256" key="2">
    <source>
        <dbReference type="ARBA" id="ARBA00001946"/>
    </source>
</evidence>
<dbReference type="PANTHER" id="PTHR10954:SF18">
    <property type="entry name" value="RIBONUCLEASE HII"/>
    <property type="match status" value="1"/>
</dbReference>
<comment type="function">
    <text evidence="3 14 16">Endonuclease that specifically degrades the RNA of RNA-DNA hybrids.</text>
</comment>
<dbReference type="CDD" id="cd07182">
    <property type="entry name" value="RNase_HII_bacteria_HII_like"/>
    <property type="match status" value="1"/>
</dbReference>
<dbReference type="GO" id="GO:0043137">
    <property type="term" value="P:DNA replication, removal of RNA primer"/>
    <property type="evidence" value="ECO:0007669"/>
    <property type="project" value="TreeGrafter"/>
</dbReference>
<evidence type="ECO:0000256" key="1">
    <source>
        <dbReference type="ARBA" id="ARBA00000077"/>
    </source>
</evidence>
<dbReference type="GO" id="GO:0032299">
    <property type="term" value="C:ribonuclease H2 complex"/>
    <property type="evidence" value="ECO:0007669"/>
    <property type="project" value="TreeGrafter"/>
</dbReference>
<dbReference type="InterPro" id="IPR001352">
    <property type="entry name" value="RNase_HII/HIII"/>
</dbReference>
<evidence type="ECO:0000256" key="6">
    <source>
        <dbReference type="ARBA" id="ARBA00012180"/>
    </source>
</evidence>
<dbReference type="Gene3D" id="3.30.420.10">
    <property type="entry name" value="Ribonuclease H-like superfamily/Ribonuclease H"/>
    <property type="match status" value="1"/>
</dbReference>
<proteinExistence type="inferred from homology"/>
<feature type="domain" description="RNase H type-2" evidence="17">
    <location>
        <begin position="74"/>
        <end position="263"/>
    </location>
</feature>
<evidence type="ECO:0000313" key="18">
    <source>
        <dbReference type="EMBL" id="ARJ51688.1"/>
    </source>
</evidence>
<comment type="catalytic activity">
    <reaction evidence="1 14 15 16">
        <text>Endonucleolytic cleavage to 5'-phosphomonoester.</text>
        <dbReference type="EC" id="3.1.26.4"/>
    </reaction>
</comment>
<evidence type="ECO:0000259" key="17">
    <source>
        <dbReference type="PROSITE" id="PS51975"/>
    </source>
</evidence>
<evidence type="ECO:0000256" key="16">
    <source>
        <dbReference type="RuleBase" id="RU003515"/>
    </source>
</evidence>
<dbReference type="SUPFAM" id="SSF53098">
    <property type="entry name" value="Ribonuclease H-like"/>
    <property type="match status" value="1"/>
</dbReference>
<gene>
    <name evidence="14" type="primary">rnhB</name>
    <name evidence="18" type="ORF">B5P37_10375</name>
</gene>
<keyword evidence="10 14" id="KW-0479">Metal-binding</keyword>
<accession>A0AAC9RSK7</accession>
<evidence type="ECO:0000256" key="11">
    <source>
        <dbReference type="ARBA" id="ARBA00022759"/>
    </source>
</evidence>
<evidence type="ECO:0000256" key="15">
    <source>
        <dbReference type="PROSITE-ProRule" id="PRU01319"/>
    </source>
</evidence>
<evidence type="ECO:0000256" key="7">
    <source>
        <dbReference type="ARBA" id="ARBA00019179"/>
    </source>
</evidence>
<evidence type="ECO:0000256" key="3">
    <source>
        <dbReference type="ARBA" id="ARBA00004065"/>
    </source>
</evidence>
<feature type="binding site" evidence="14 15">
    <location>
        <position position="80"/>
    </location>
    <ligand>
        <name>a divalent metal cation</name>
        <dbReference type="ChEBI" id="CHEBI:60240"/>
    </ligand>
</feature>
<organism evidence="18 19">
    <name type="scientific">Staphylococcus lutrae</name>
    <dbReference type="NCBI Taxonomy" id="155085"/>
    <lineage>
        <taxon>Bacteria</taxon>
        <taxon>Bacillati</taxon>
        <taxon>Bacillota</taxon>
        <taxon>Bacilli</taxon>
        <taxon>Bacillales</taxon>
        <taxon>Staphylococcaceae</taxon>
        <taxon>Staphylococcus</taxon>
    </lineage>
</organism>
<comment type="cofactor">
    <cofactor evidence="2">
        <name>Mg(2+)</name>
        <dbReference type="ChEBI" id="CHEBI:18420"/>
    </cofactor>
</comment>
<evidence type="ECO:0000256" key="8">
    <source>
        <dbReference type="ARBA" id="ARBA00022490"/>
    </source>
</evidence>
<dbReference type="InterPro" id="IPR036397">
    <property type="entry name" value="RNaseH_sf"/>
</dbReference>
<evidence type="ECO:0000256" key="10">
    <source>
        <dbReference type="ARBA" id="ARBA00022723"/>
    </source>
</evidence>
<reference evidence="18 19" key="1">
    <citation type="submission" date="2017-04" db="EMBL/GenBank/DDBJ databases">
        <authorList>
            <person name="Veseli I.A."/>
            <person name="Tang C."/>
            <person name="Pombert J.-F."/>
        </authorList>
    </citation>
    <scope>NUCLEOTIDE SEQUENCE [LARGE SCALE GENOMIC DNA]</scope>
    <source>
        <strain evidence="18 19">ATCC 700373</strain>
    </source>
</reference>
<keyword evidence="13 14" id="KW-0464">Manganese</keyword>
<keyword evidence="11 14" id="KW-0255">Endonuclease</keyword>
<keyword evidence="9 14" id="KW-0540">Nuclease</keyword>
<dbReference type="GO" id="GO:0005737">
    <property type="term" value="C:cytoplasm"/>
    <property type="evidence" value="ECO:0007669"/>
    <property type="project" value="UniProtKB-SubCell"/>
</dbReference>
<dbReference type="Proteomes" id="UP000242864">
    <property type="component" value="Chromosome"/>
</dbReference>
<dbReference type="NCBIfam" id="NF000594">
    <property type="entry name" value="PRK00015.1-1"/>
    <property type="match status" value="1"/>
</dbReference>
<keyword evidence="19" id="KW-1185">Reference proteome</keyword>
<feature type="binding site" evidence="14 15">
    <location>
        <position position="172"/>
    </location>
    <ligand>
        <name>a divalent metal cation</name>
        <dbReference type="ChEBI" id="CHEBI:60240"/>
    </ligand>
</feature>
<comment type="similarity">
    <text evidence="5 14 16">Belongs to the RNase HII family.</text>
</comment>
<dbReference type="GO" id="GO:0030145">
    <property type="term" value="F:manganese ion binding"/>
    <property type="evidence" value="ECO:0007669"/>
    <property type="project" value="UniProtKB-UniRule"/>
</dbReference>
<comment type="cofactor">
    <cofactor evidence="14 15">
        <name>Mn(2+)</name>
        <dbReference type="ChEBI" id="CHEBI:29035"/>
    </cofactor>
    <cofactor evidence="14 15">
        <name>Mg(2+)</name>
        <dbReference type="ChEBI" id="CHEBI:18420"/>
    </cofactor>
    <text evidence="14 15">Manganese or magnesium. Binds 1 divalent metal ion per monomer in the absence of substrate. May bind a second metal ion after substrate binding.</text>
</comment>
<dbReference type="InterPro" id="IPR022898">
    <property type="entry name" value="RNase_HII"/>
</dbReference>
<dbReference type="EC" id="3.1.26.4" evidence="6 14"/>
<comment type="subcellular location">
    <subcellularLocation>
        <location evidence="4 14">Cytoplasm</location>
    </subcellularLocation>
</comment>
<dbReference type="NCBIfam" id="NF000595">
    <property type="entry name" value="PRK00015.1-3"/>
    <property type="match status" value="1"/>
</dbReference>
<dbReference type="EMBL" id="CP020773">
    <property type="protein sequence ID" value="ARJ51688.1"/>
    <property type="molecule type" value="Genomic_DNA"/>
</dbReference>
<evidence type="ECO:0000256" key="14">
    <source>
        <dbReference type="HAMAP-Rule" id="MF_00052"/>
    </source>
</evidence>
<dbReference type="RefSeq" id="WP_085238139.1">
    <property type="nucleotide sequence ID" value="NZ_CP020773.1"/>
</dbReference>
<dbReference type="HAMAP" id="MF_00052_B">
    <property type="entry name" value="RNase_HII_B"/>
    <property type="match status" value="1"/>
</dbReference>
<feature type="binding site" evidence="14 15">
    <location>
        <position position="81"/>
    </location>
    <ligand>
        <name>a divalent metal cation</name>
        <dbReference type="ChEBI" id="CHEBI:60240"/>
    </ligand>
</feature>
<dbReference type="GO" id="GO:0003723">
    <property type="term" value="F:RNA binding"/>
    <property type="evidence" value="ECO:0007669"/>
    <property type="project" value="UniProtKB-UniRule"/>
</dbReference>
<dbReference type="FunFam" id="3.30.420.10:FF:000006">
    <property type="entry name" value="Ribonuclease HII"/>
    <property type="match status" value="1"/>
</dbReference>
<dbReference type="PANTHER" id="PTHR10954">
    <property type="entry name" value="RIBONUCLEASE H2 SUBUNIT A"/>
    <property type="match status" value="1"/>
</dbReference>
<dbReference type="AlphaFoldDB" id="A0AAC9RSK7"/>
<dbReference type="Pfam" id="PF01351">
    <property type="entry name" value="RNase_HII"/>
    <property type="match status" value="1"/>
</dbReference>
<evidence type="ECO:0000313" key="19">
    <source>
        <dbReference type="Proteomes" id="UP000242864"/>
    </source>
</evidence>
<evidence type="ECO:0000256" key="4">
    <source>
        <dbReference type="ARBA" id="ARBA00004496"/>
    </source>
</evidence>
<dbReference type="PROSITE" id="PS51975">
    <property type="entry name" value="RNASE_H_2"/>
    <property type="match status" value="1"/>
</dbReference>
<name>A0AAC9RSK7_9STAP</name>
<dbReference type="KEGG" id="slz:B5P37_10375"/>
<evidence type="ECO:0000256" key="13">
    <source>
        <dbReference type="ARBA" id="ARBA00023211"/>
    </source>
</evidence>
<dbReference type="GO" id="GO:0006298">
    <property type="term" value="P:mismatch repair"/>
    <property type="evidence" value="ECO:0007669"/>
    <property type="project" value="TreeGrafter"/>
</dbReference>
<keyword evidence="8 14" id="KW-0963">Cytoplasm</keyword>
<dbReference type="InterPro" id="IPR012337">
    <property type="entry name" value="RNaseH-like_sf"/>
</dbReference>
<protein>
    <recommendedName>
        <fullName evidence="7 14">Ribonuclease HII</fullName>
        <shortName evidence="14">RNase HII</shortName>
        <ecNumber evidence="6 14">3.1.26.4</ecNumber>
    </recommendedName>
</protein>